<sequence>MISSIPLKIFIMKYYNLVLLLKKCFNLKIENKIKKNFKILNFSILKIYNLGKKKLKYNIKNNSFAFFIKILFRTKKIYNISNLRNNLNIEKNLVRFFIISLKNRIIKEKNQIDYLNDKYMKNYIDDYGKILNSKITKLKKKDQRKISKYIKISRFLSVINF</sequence>
<name>A0A346E0K2_9PROT</name>
<dbReference type="GO" id="GO:1990904">
    <property type="term" value="C:ribonucleoprotein complex"/>
    <property type="evidence" value="ECO:0007669"/>
    <property type="project" value="UniProtKB-KW"/>
</dbReference>
<dbReference type="Proteomes" id="UP000257084">
    <property type="component" value="Chromosome"/>
</dbReference>
<dbReference type="GO" id="GO:0003735">
    <property type="term" value="F:structural constituent of ribosome"/>
    <property type="evidence" value="ECO:0007669"/>
    <property type="project" value="InterPro"/>
</dbReference>
<keyword evidence="1 3" id="KW-0689">Ribosomal protein</keyword>
<dbReference type="GO" id="GO:0006412">
    <property type="term" value="P:translation"/>
    <property type="evidence" value="ECO:0007669"/>
    <property type="project" value="UniProtKB-UniRule"/>
</dbReference>
<dbReference type="Gene3D" id="3.30.70.60">
    <property type="match status" value="1"/>
</dbReference>
<keyword evidence="3" id="KW-0694">RNA-binding</keyword>
<gene>
    <name evidence="3" type="primary">rpsF</name>
    <name evidence="4" type="ORF">C9I84_119</name>
</gene>
<dbReference type="GO" id="GO:0019843">
    <property type="term" value="F:rRNA binding"/>
    <property type="evidence" value="ECO:0007669"/>
    <property type="project" value="UniProtKB-UniRule"/>
</dbReference>
<evidence type="ECO:0000256" key="3">
    <source>
        <dbReference type="HAMAP-Rule" id="MF_00360"/>
    </source>
</evidence>
<organism evidence="4 5">
    <name type="scientific">Candidatus Vidania fulgoroideorum</name>
    <dbReference type="NCBI Taxonomy" id="881286"/>
    <lineage>
        <taxon>Bacteria</taxon>
        <taxon>Pseudomonadati</taxon>
        <taxon>Pseudomonadota</taxon>
        <taxon>Betaproteobacteria</taxon>
        <taxon>Candidatus Vidania</taxon>
    </lineage>
</organism>
<comment type="similarity">
    <text evidence="3">Belongs to the bacterial ribosomal protein bS6 family.</text>
</comment>
<dbReference type="EMBL" id="CP028360">
    <property type="protein sequence ID" value="AXN02507.1"/>
    <property type="molecule type" value="Genomic_DNA"/>
</dbReference>
<accession>A0A346E0K2</accession>
<keyword evidence="5" id="KW-1185">Reference proteome</keyword>
<protein>
    <recommendedName>
        <fullName evidence="3">Small ribosomal subunit protein bS6</fullName>
    </recommendedName>
</protein>
<dbReference type="SUPFAM" id="SSF46911">
    <property type="entry name" value="Ribosomal protein S18"/>
    <property type="match status" value="1"/>
</dbReference>
<reference evidence="4 5" key="1">
    <citation type="submission" date="2018-03" db="EMBL/GenBank/DDBJ databases">
        <title>A parallel universe: an anciently diverged bacterial symbiosis in a Hawaiian planthopper (Hemiptera: Cixiidae) reveals rearranged nutritional responsibilities.</title>
        <authorList>
            <person name="Bennett G."/>
            <person name="Mao M."/>
        </authorList>
    </citation>
    <scope>NUCLEOTIDE SEQUENCE [LARGE SCALE GENOMIC DNA]</scope>
    <source>
        <strain evidence="4 5">OLIH</strain>
    </source>
</reference>
<dbReference type="InterPro" id="IPR020814">
    <property type="entry name" value="Ribosomal_S6_plastid/chlpt"/>
</dbReference>
<evidence type="ECO:0000313" key="5">
    <source>
        <dbReference type="Proteomes" id="UP000257084"/>
    </source>
</evidence>
<dbReference type="GO" id="GO:0005840">
    <property type="term" value="C:ribosome"/>
    <property type="evidence" value="ECO:0007669"/>
    <property type="project" value="UniProtKB-KW"/>
</dbReference>
<dbReference type="Gene3D" id="4.10.640.10">
    <property type="entry name" value="Ribosomal protein S18"/>
    <property type="match status" value="1"/>
</dbReference>
<dbReference type="AlphaFoldDB" id="A0A346E0K2"/>
<dbReference type="InterPro" id="IPR014717">
    <property type="entry name" value="Transl_elong_EF1B/ribsomal_bS6"/>
</dbReference>
<keyword evidence="2 3" id="KW-0687">Ribonucleoprotein</keyword>
<dbReference type="PRINTS" id="PR00974">
    <property type="entry name" value="RIBOSOMALS18"/>
</dbReference>
<dbReference type="KEGG" id="vfg:C9I84_119"/>
<dbReference type="InterPro" id="IPR035980">
    <property type="entry name" value="Ribosomal_bS6_sf"/>
</dbReference>
<evidence type="ECO:0000256" key="2">
    <source>
        <dbReference type="ARBA" id="ARBA00023274"/>
    </source>
</evidence>
<evidence type="ECO:0000256" key="1">
    <source>
        <dbReference type="ARBA" id="ARBA00022980"/>
    </source>
</evidence>
<dbReference type="SUPFAM" id="SSF54995">
    <property type="entry name" value="Ribosomal protein S6"/>
    <property type="match status" value="1"/>
</dbReference>
<dbReference type="InterPro" id="IPR036870">
    <property type="entry name" value="Ribosomal_bS18_sf"/>
</dbReference>
<dbReference type="InterPro" id="IPR001648">
    <property type="entry name" value="Ribosomal_bS18"/>
</dbReference>
<dbReference type="HAMAP" id="MF_00360">
    <property type="entry name" value="Ribosomal_bS6"/>
    <property type="match status" value="1"/>
</dbReference>
<dbReference type="Pfam" id="PF01084">
    <property type="entry name" value="Ribosomal_S18"/>
    <property type="match status" value="1"/>
</dbReference>
<comment type="function">
    <text evidence="3">Binds together with bS18 to 16S ribosomal RNA.</text>
</comment>
<evidence type="ECO:0000313" key="4">
    <source>
        <dbReference type="EMBL" id="AXN02507.1"/>
    </source>
</evidence>
<proteinExistence type="inferred from homology"/>
<keyword evidence="3" id="KW-0699">rRNA-binding</keyword>